<name>A0A2S9QJC9_9HYPH</name>
<sequence>MALAAVDINCDMGEGFGQWRLAEADDTALMELISSANIATGFHAGDPSLMDATVRLAAQHGVGIGAHPGYRDLQGFGRRRIEGAAEEIVNDIVYQTGALREFARRHGASLQHVKPHGALYMELAANEDLSRSFVHAMQATAPNAFIYCMDVSLTHRVAVEAGQPVIREFYADRDYGRSGSIVFTRHTGRLDPAAIADKVVRACREQRVRTVEGDDIDIAFDSICFHSDTPGSLAIARAMRAALVAEGIKIMPASELANPSKAITRG</sequence>
<keyword evidence="2" id="KW-1185">Reference proteome</keyword>
<dbReference type="RefSeq" id="WP_105860416.1">
    <property type="nucleotide sequence ID" value="NZ_PUEJ01000001.1"/>
</dbReference>
<evidence type="ECO:0000313" key="1">
    <source>
        <dbReference type="EMBL" id="PRH89453.1"/>
    </source>
</evidence>
<dbReference type="SUPFAM" id="SSF88713">
    <property type="entry name" value="Glycoside hydrolase/deacetylase"/>
    <property type="match status" value="1"/>
</dbReference>
<gene>
    <name evidence="1" type="ORF">C5L14_02430</name>
</gene>
<dbReference type="InterPro" id="IPR005501">
    <property type="entry name" value="LamB/YcsF/PxpA-like"/>
</dbReference>
<protein>
    <submittedName>
        <fullName evidence="1">Lactam utilization protein LamB</fullName>
    </submittedName>
</protein>
<evidence type="ECO:0000313" key="2">
    <source>
        <dbReference type="Proteomes" id="UP000237682"/>
    </source>
</evidence>
<proteinExistence type="predicted"/>
<dbReference type="Proteomes" id="UP000237682">
    <property type="component" value="Unassembled WGS sequence"/>
</dbReference>
<dbReference type="NCBIfam" id="NF003814">
    <property type="entry name" value="PRK05406.1-3"/>
    <property type="match status" value="1"/>
</dbReference>
<dbReference type="PANTHER" id="PTHR30292">
    <property type="entry name" value="UNCHARACTERIZED PROTEIN YBGL-RELATED"/>
    <property type="match status" value="1"/>
</dbReference>
<dbReference type="EMBL" id="PUEJ01000001">
    <property type="protein sequence ID" value="PRH89453.1"/>
    <property type="molecule type" value="Genomic_DNA"/>
</dbReference>
<dbReference type="OrthoDB" id="9773478at2"/>
<reference evidence="1 2" key="1">
    <citation type="submission" date="2018-02" db="EMBL/GenBank/DDBJ databases">
        <title>Whole genome sequencing of endophytic bacterium.</title>
        <authorList>
            <person name="Eedara R."/>
            <person name="Podile A.R."/>
        </authorList>
    </citation>
    <scope>NUCLEOTIDE SEQUENCE [LARGE SCALE GENOMIC DNA]</scope>
    <source>
        <strain evidence="1 2">RP1T</strain>
    </source>
</reference>
<dbReference type="GO" id="GO:0005975">
    <property type="term" value="P:carbohydrate metabolic process"/>
    <property type="evidence" value="ECO:0007669"/>
    <property type="project" value="InterPro"/>
</dbReference>
<accession>A0A2S9QJC9</accession>
<dbReference type="AlphaFoldDB" id="A0A2S9QJC9"/>
<dbReference type="NCBIfam" id="NF003816">
    <property type="entry name" value="PRK05406.1-5"/>
    <property type="match status" value="1"/>
</dbReference>
<comment type="caution">
    <text evidence="1">The sequence shown here is derived from an EMBL/GenBank/DDBJ whole genome shotgun (WGS) entry which is preliminary data.</text>
</comment>
<dbReference type="PANTHER" id="PTHR30292:SF0">
    <property type="entry name" value="5-OXOPROLINASE SUBUNIT A"/>
    <property type="match status" value="1"/>
</dbReference>
<dbReference type="InterPro" id="IPR011330">
    <property type="entry name" value="Glyco_hydro/deAcase_b/a-brl"/>
</dbReference>
<dbReference type="Pfam" id="PF03746">
    <property type="entry name" value="LamB_YcsF"/>
    <property type="match status" value="1"/>
</dbReference>
<dbReference type="Gene3D" id="3.20.20.370">
    <property type="entry name" value="Glycoside hydrolase/deacetylase"/>
    <property type="match status" value="1"/>
</dbReference>
<organism evidence="1 2">
    <name type="scientific">Labrys okinawensis</name>
    <dbReference type="NCBI Taxonomy" id="346911"/>
    <lineage>
        <taxon>Bacteria</taxon>
        <taxon>Pseudomonadati</taxon>
        <taxon>Pseudomonadota</taxon>
        <taxon>Alphaproteobacteria</taxon>
        <taxon>Hyphomicrobiales</taxon>
        <taxon>Xanthobacteraceae</taxon>
        <taxon>Labrys</taxon>
    </lineage>
</organism>